<protein>
    <submittedName>
        <fullName evidence="3">Uncharacterized protein</fullName>
    </submittedName>
</protein>
<reference evidence="3" key="1">
    <citation type="submission" date="2022-11" db="UniProtKB">
        <authorList>
            <consortium name="WormBaseParasite"/>
        </authorList>
    </citation>
    <scope>IDENTIFICATION</scope>
</reference>
<dbReference type="WBParaSite" id="PgR003_g041_t03">
    <property type="protein sequence ID" value="PgR003_g041_t03"/>
    <property type="gene ID" value="PgR003_g041"/>
</dbReference>
<name>A0A915A8K6_PARUN</name>
<accession>A0A915A8K6</accession>
<keyword evidence="2" id="KW-1185">Reference proteome</keyword>
<evidence type="ECO:0000313" key="3">
    <source>
        <dbReference type="WBParaSite" id="PgR003_g041_t03"/>
    </source>
</evidence>
<evidence type="ECO:0000313" key="2">
    <source>
        <dbReference type="Proteomes" id="UP000887569"/>
    </source>
</evidence>
<dbReference type="Proteomes" id="UP000887569">
    <property type="component" value="Unplaced"/>
</dbReference>
<sequence length="49" mass="5713">MPCFHGYIFRDHLSLGNNYSRPRSGANASAERARRRRPVKIQRLSSRLI</sequence>
<evidence type="ECO:0000256" key="1">
    <source>
        <dbReference type="SAM" id="MobiDB-lite"/>
    </source>
</evidence>
<proteinExistence type="predicted"/>
<organism evidence="2 3">
    <name type="scientific">Parascaris univalens</name>
    <name type="common">Nematode worm</name>
    <dbReference type="NCBI Taxonomy" id="6257"/>
    <lineage>
        <taxon>Eukaryota</taxon>
        <taxon>Metazoa</taxon>
        <taxon>Ecdysozoa</taxon>
        <taxon>Nematoda</taxon>
        <taxon>Chromadorea</taxon>
        <taxon>Rhabditida</taxon>
        <taxon>Spirurina</taxon>
        <taxon>Ascaridomorpha</taxon>
        <taxon>Ascaridoidea</taxon>
        <taxon>Ascarididae</taxon>
        <taxon>Parascaris</taxon>
    </lineage>
</organism>
<dbReference type="AlphaFoldDB" id="A0A915A8K6"/>
<feature type="region of interest" description="Disordered" evidence="1">
    <location>
        <begin position="18"/>
        <end position="49"/>
    </location>
</feature>